<keyword evidence="2" id="KW-0677">Repeat</keyword>
<dbReference type="GO" id="GO:0016567">
    <property type="term" value="P:protein ubiquitination"/>
    <property type="evidence" value="ECO:0007669"/>
    <property type="project" value="TreeGrafter"/>
</dbReference>
<dbReference type="SUPFAM" id="SSF50985">
    <property type="entry name" value="RCC1/BLIP-II"/>
    <property type="match status" value="1"/>
</dbReference>
<dbReference type="AlphaFoldDB" id="A0A8C2T976"/>
<feature type="active site" description="Glycyl thioester intermediate" evidence="4">
    <location>
        <position position="961"/>
    </location>
</feature>
<dbReference type="InterPro" id="IPR058923">
    <property type="entry name" value="RCC1-like_dom"/>
</dbReference>
<evidence type="ECO:0000259" key="7">
    <source>
        <dbReference type="PROSITE" id="PS50237"/>
    </source>
</evidence>
<feature type="repeat" description="RCC1" evidence="5">
    <location>
        <begin position="205"/>
        <end position="256"/>
    </location>
</feature>
<accession>A0A8C2T976</accession>
<feature type="repeat" description="RCC1" evidence="5">
    <location>
        <begin position="108"/>
        <end position="151"/>
    </location>
</feature>
<dbReference type="RefSeq" id="XP_015716710.1">
    <property type="nucleotide sequence ID" value="XM_015861224.2"/>
</dbReference>
<dbReference type="GeneID" id="107313192"/>
<dbReference type="Ensembl" id="ENSCJPT00005015283.1">
    <property type="protein sequence ID" value="ENSCJPP00005010291.1"/>
    <property type="gene ID" value="ENSCJPG00005008993.1"/>
</dbReference>
<dbReference type="InterPro" id="IPR051709">
    <property type="entry name" value="Ub-ligase/GTPase-reg"/>
</dbReference>
<name>A0A8C2T976_COTJA</name>
<dbReference type="InterPro" id="IPR009091">
    <property type="entry name" value="RCC1/BLIP-II"/>
</dbReference>
<dbReference type="GO" id="GO:0061630">
    <property type="term" value="F:ubiquitin protein ligase activity"/>
    <property type="evidence" value="ECO:0007669"/>
    <property type="project" value="TreeGrafter"/>
</dbReference>
<feature type="compositionally biased region" description="Basic residues" evidence="6">
    <location>
        <begin position="1"/>
        <end position="16"/>
    </location>
</feature>
<dbReference type="InterPro" id="IPR000569">
    <property type="entry name" value="HECT_dom"/>
</dbReference>
<evidence type="ECO:0000256" key="6">
    <source>
        <dbReference type="SAM" id="MobiDB-lite"/>
    </source>
</evidence>
<dbReference type="SUPFAM" id="SSF56204">
    <property type="entry name" value="Hect, E3 ligase catalytic domain"/>
    <property type="match status" value="1"/>
</dbReference>
<evidence type="ECO:0000256" key="1">
    <source>
        <dbReference type="ARBA" id="ARBA00022679"/>
    </source>
</evidence>
<evidence type="ECO:0000313" key="8">
    <source>
        <dbReference type="Ensembl" id="ENSCJPP00005010291.1"/>
    </source>
</evidence>
<dbReference type="GO" id="GO:0005737">
    <property type="term" value="C:cytoplasm"/>
    <property type="evidence" value="ECO:0007669"/>
    <property type="project" value="TreeGrafter"/>
</dbReference>
<dbReference type="GO" id="GO:0006511">
    <property type="term" value="P:ubiquitin-dependent protein catabolic process"/>
    <property type="evidence" value="ECO:0007669"/>
    <property type="project" value="TreeGrafter"/>
</dbReference>
<protein>
    <submittedName>
        <fullName evidence="8">Probable E3 ubiquitin-protein ligase HERC4</fullName>
    </submittedName>
</protein>
<evidence type="ECO:0000256" key="4">
    <source>
        <dbReference type="PROSITE-ProRule" id="PRU00104"/>
    </source>
</evidence>
<dbReference type="PROSITE" id="PS50237">
    <property type="entry name" value="HECT"/>
    <property type="match status" value="1"/>
</dbReference>
<dbReference type="Pfam" id="PF00632">
    <property type="entry name" value="HECT"/>
    <property type="match status" value="1"/>
</dbReference>
<dbReference type="FunFam" id="3.30.2410.10:FF:000003">
    <property type="entry name" value="probable E3 ubiquitin-protein ligase HERC4 isoform X1"/>
    <property type="match status" value="1"/>
</dbReference>
<proteinExistence type="predicted"/>
<reference evidence="8" key="2">
    <citation type="submission" date="2025-08" db="UniProtKB">
        <authorList>
            <consortium name="Ensembl"/>
        </authorList>
    </citation>
    <scope>IDENTIFICATION</scope>
</reference>
<dbReference type="PANTHER" id="PTHR45622">
    <property type="entry name" value="UBIQUITIN-PROTEIN LIGASE E3A-RELATED"/>
    <property type="match status" value="1"/>
</dbReference>
<keyword evidence="1" id="KW-0808">Transferase</keyword>
<evidence type="ECO:0000256" key="3">
    <source>
        <dbReference type="ARBA" id="ARBA00022786"/>
    </source>
</evidence>
<feature type="region of interest" description="Disordered" evidence="6">
    <location>
        <begin position="1"/>
        <end position="42"/>
    </location>
</feature>
<keyword evidence="3 4" id="KW-0833">Ubl conjugation pathway</keyword>
<reference evidence="8" key="3">
    <citation type="submission" date="2025-09" db="UniProtKB">
        <authorList>
            <consortium name="Ensembl"/>
        </authorList>
    </citation>
    <scope>IDENTIFICATION</scope>
</reference>
<dbReference type="PRINTS" id="PR00633">
    <property type="entry name" value="RCCNDNSATION"/>
</dbReference>
<feature type="domain" description="HECT" evidence="7">
    <location>
        <begin position="667"/>
        <end position="993"/>
    </location>
</feature>
<feature type="compositionally biased region" description="Basic and acidic residues" evidence="6">
    <location>
        <begin position="25"/>
        <end position="42"/>
    </location>
</feature>
<keyword evidence="9" id="KW-1185">Reference proteome</keyword>
<gene>
    <name evidence="8" type="primary">LOC107313192</name>
</gene>
<feature type="repeat" description="RCC1" evidence="5">
    <location>
        <begin position="152"/>
        <end position="204"/>
    </location>
</feature>
<dbReference type="OrthoDB" id="5981550at2759"/>
<dbReference type="Gene3D" id="3.30.2410.10">
    <property type="entry name" value="Hect, E3 ligase catalytic domain"/>
    <property type="match status" value="1"/>
</dbReference>
<dbReference type="InterPro" id="IPR035983">
    <property type="entry name" value="Hect_E3_ubiquitin_ligase"/>
</dbReference>
<dbReference type="Proteomes" id="UP000694412">
    <property type="component" value="Chromosome 4"/>
</dbReference>
<dbReference type="Gene3D" id="3.30.2160.10">
    <property type="entry name" value="Hect, E3 ligase catalytic domain"/>
    <property type="match status" value="1"/>
</dbReference>
<dbReference type="KEGG" id="cjo:107313192"/>
<reference evidence="8" key="1">
    <citation type="submission" date="2015-11" db="EMBL/GenBank/DDBJ databases">
        <authorList>
            <consortium name="International Coturnix japonica Genome Analysis Consortium"/>
            <person name="Warren W."/>
            <person name="Burt D.W."/>
            <person name="Antin P.B."/>
            <person name="Lanford R."/>
            <person name="Gros J."/>
            <person name="Wilson R.K."/>
        </authorList>
    </citation>
    <scope>NUCLEOTIDE SEQUENCE [LARGE SCALE GENOMIC DNA]</scope>
</reference>
<sequence length="993" mass="113173">MAGARQRQRRAKRRLNGLRSGTTRRPPDDRDERQGNRGDRDGAVMCRGATALRAGGTAGGDGEVSSSDRRRGLLVCSKVAECVWLEGEEEVRCWNCDETHVLVCSCDGKLYEYWTTAPGKIFEPRLVKELGNHDIVQIACGDHHSMALSRGGNLFTWGRNNRGQLGVGSLDPIISEPRLVKGLKGIPLAQIAAGGAHSVVVSLSGAVYSWGKNDFGQLGLRHTYDRDRPSYVEALEHWKAVFISCGADHTAVLSMDGLLYTFGAGGAGQLGHNSTRNELSPRVVAELWGARVSQVACGRQHTLVYVSSLDKVYSFGSYEGQLKSERKSNHLVPLPIDSPVDNGEFCQENTSQNMAKTTAEGKDSITGLLFKKRNSYPLNGIATLERKEVKTWINNFSSRHWGNIKKYITPIFSSEACINGSFLDKRGKHFRTSKENSGVDMAKVLRFYKKISKNAEVYQEVQKEINNLLPSLSSSPISPENFRVYLILPFLLQQQNAFSTLKQLAKAILRLRQKDLQTLECLWSNLETDYFKNLVVIFKEVSLYSLNQLLNCFVPEQYPQEIETLQILQILYQVNSRAGSRLQDNHFYIPETIDIIRHISTMGIELTMLIKYPCIFEVKNKMLIHFLECNRLSLYINIHPSTIQIFQKQWAFPVRRECLLDDIWDHLRKAKKNQFTHFLEVYFENEEGLGGGLRRELFTVAAKALCDPQSGVFRHFPSRLVWFPRQASSHGDTFLLVGTLCGMALYNHCWTPFPFPRALFKKMRDVEPTLEDLEELMPAVGRSLKNILKEESERRLESLHMTFVQMEEGGSVVELKENGANILVTKHNRKEFVDLYVNYVLNESVQKPFEDFMQGFLRGCPAESWKVFLPAELQAVLLGQMNYDWHLLMKNVAYVNYEESHQTIKDFWTVFHELPEEKKKNFLAFLTGSDRIIPYVEYFVFTIEDPQYENPDNLYPSARTCSRVLILPRYSSKEILEEKLLFAIEHSEGFGLL</sequence>
<dbReference type="Pfam" id="PF25390">
    <property type="entry name" value="WD40_RLD"/>
    <property type="match status" value="1"/>
</dbReference>
<evidence type="ECO:0000256" key="5">
    <source>
        <dbReference type="PROSITE-ProRule" id="PRU00235"/>
    </source>
</evidence>
<organism evidence="8 9">
    <name type="scientific">Coturnix japonica</name>
    <name type="common">Japanese quail</name>
    <name type="synonym">Coturnix coturnix japonica</name>
    <dbReference type="NCBI Taxonomy" id="93934"/>
    <lineage>
        <taxon>Eukaryota</taxon>
        <taxon>Metazoa</taxon>
        <taxon>Chordata</taxon>
        <taxon>Craniata</taxon>
        <taxon>Vertebrata</taxon>
        <taxon>Euteleostomi</taxon>
        <taxon>Archelosauria</taxon>
        <taxon>Archosauria</taxon>
        <taxon>Dinosauria</taxon>
        <taxon>Saurischia</taxon>
        <taxon>Theropoda</taxon>
        <taxon>Coelurosauria</taxon>
        <taxon>Aves</taxon>
        <taxon>Neognathae</taxon>
        <taxon>Galloanserae</taxon>
        <taxon>Galliformes</taxon>
        <taxon>Phasianidae</taxon>
        <taxon>Perdicinae</taxon>
        <taxon>Coturnix</taxon>
    </lineage>
</organism>
<dbReference type="GeneTree" id="ENSGT00940000163989"/>
<dbReference type="SMART" id="SM00119">
    <property type="entry name" value="HECTc"/>
    <property type="match status" value="1"/>
</dbReference>
<feature type="repeat" description="RCC1" evidence="5">
    <location>
        <begin position="257"/>
        <end position="308"/>
    </location>
</feature>
<dbReference type="PANTHER" id="PTHR45622:SF69">
    <property type="entry name" value="HECT DOMAIN-CONTAINING PROTEIN"/>
    <property type="match status" value="1"/>
</dbReference>
<evidence type="ECO:0000313" key="9">
    <source>
        <dbReference type="Proteomes" id="UP000694412"/>
    </source>
</evidence>
<dbReference type="Gene3D" id="3.90.1750.10">
    <property type="entry name" value="Hect, E3 ligase catalytic domains"/>
    <property type="match status" value="1"/>
</dbReference>
<dbReference type="Gene3D" id="2.130.10.30">
    <property type="entry name" value="Regulator of chromosome condensation 1/beta-lactamase-inhibitor protein II"/>
    <property type="match status" value="1"/>
</dbReference>
<dbReference type="InterPro" id="IPR000408">
    <property type="entry name" value="Reg_chr_condens"/>
</dbReference>
<dbReference type="PROSITE" id="PS50012">
    <property type="entry name" value="RCC1_3"/>
    <property type="match status" value="4"/>
</dbReference>
<dbReference type="PROSITE" id="PS00626">
    <property type="entry name" value="RCC1_2"/>
    <property type="match status" value="2"/>
</dbReference>
<evidence type="ECO:0000256" key="2">
    <source>
        <dbReference type="ARBA" id="ARBA00022737"/>
    </source>
</evidence>